<comment type="caution">
    <text evidence="1">The sequence shown here is derived from an EMBL/GenBank/DDBJ whole genome shotgun (WGS) entry which is preliminary data.</text>
</comment>
<organism evidence="1 2">
    <name type="scientific">Zarea fungicola</name>
    <dbReference type="NCBI Taxonomy" id="93591"/>
    <lineage>
        <taxon>Eukaryota</taxon>
        <taxon>Fungi</taxon>
        <taxon>Dikarya</taxon>
        <taxon>Ascomycota</taxon>
        <taxon>Pezizomycotina</taxon>
        <taxon>Sordariomycetes</taxon>
        <taxon>Hypocreomycetidae</taxon>
        <taxon>Hypocreales</taxon>
        <taxon>Cordycipitaceae</taxon>
        <taxon>Zarea</taxon>
    </lineage>
</organism>
<name>A0ACC1MJM9_9HYPO</name>
<dbReference type="EMBL" id="JANJQO010002614">
    <property type="protein sequence ID" value="KAJ2966474.1"/>
    <property type="molecule type" value="Genomic_DNA"/>
</dbReference>
<reference evidence="1" key="1">
    <citation type="submission" date="2022-08" db="EMBL/GenBank/DDBJ databases">
        <title>Genome Sequence of Lecanicillium fungicola.</title>
        <authorList>
            <person name="Buettner E."/>
        </authorList>
    </citation>
    <scope>NUCLEOTIDE SEQUENCE</scope>
    <source>
        <strain evidence="1">Babe33</strain>
    </source>
</reference>
<gene>
    <name evidence="1" type="ORF">NQ176_g10134</name>
</gene>
<proteinExistence type="predicted"/>
<evidence type="ECO:0000313" key="2">
    <source>
        <dbReference type="Proteomes" id="UP001143910"/>
    </source>
</evidence>
<keyword evidence="2" id="KW-1185">Reference proteome</keyword>
<accession>A0ACC1MJM9</accession>
<dbReference type="Proteomes" id="UP001143910">
    <property type="component" value="Unassembled WGS sequence"/>
</dbReference>
<sequence length="91" mass="10311">MGFSAELLAHVAKEEENVVIGFGNMFSVHGEGTAKIFDKHFRLCFAWVAEEELVEGVRRLGNALSRIEQNRERYKSLEEHILGKANLSSYV</sequence>
<evidence type="ECO:0000313" key="1">
    <source>
        <dbReference type="EMBL" id="KAJ2966474.1"/>
    </source>
</evidence>
<protein>
    <submittedName>
        <fullName evidence="1">Uncharacterized protein</fullName>
    </submittedName>
</protein>